<evidence type="ECO:0000313" key="4">
    <source>
        <dbReference type="Proteomes" id="UP000483286"/>
    </source>
</evidence>
<dbReference type="PROSITE" id="PS00108">
    <property type="entry name" value="PROTEIN_KINASE_ST"/>
    <property type="match status" value="1"/>
</dbReference>
<protein>
    <submittedName>
        <fullName evidence="3">Protein kinase</fullName>
    </submittedName>
</protein>
<dbReference type="InterPro" id="IPR051681">
    <property type="entry name" value="Ser/Thr_Kinases-Pseudokinases"/>
</dbReference>
<organism evidence="3 4">
    <name type="scientific">Deinococcus arboris</name>
    <dbReference type="NCBI Taxonomy" id="2682977"/>
    <lineage>
        <taxon>Bacteria</taxon>
        <taxon>Thermotogati</taxon>
        <taxon>Deinococcota</taxon>
        <taxon>Deinococci</taxon>
        <taxon>Deinococcales</taxon>
        <taxon>Deinococcaceae</taxon>
        <taxon>Deinococcus</taxon>
    </lineage>
</organism>
<evidence type="ECO:0000256" key="1">
    <source>
        <dbReference type="SAM" id="MobiDB-lite"/>
    </source>
</evidence>
<proteinExistence type="predicted"/>
<reference evidence="3 4" key="1">
    <citation type="submission" date="2019-12" db="EMBL/GenBank/DDBJ databases">
        <title>Deinococcus sp. HMF7620 Genome sequencing and assembly.</title>
        <authorList>
            <person name="Kang H."/>
            <person name="Kim H."/>
            <person name="Joh K."/>
        </authorList>
    </citation>
    <scope>NUCLEOTIDE SEQUENCE [LARGE SCALE GENOMIC DNA]</scope>
    <source>
        <strain evidence="3 4">HMF7620</strain>
    </source>
</reference>
<dbReference type="SUPFAM" id="SSF56112">
    <property type="entry name" value="Protein kinase-like (PK-like)"/>
    <property type="match status" value="1"/>
</dbReference>
<dbReference type="AlphaFoldDB" id="A0A7C9I9H7"/>
<dbReference type="CDD" id="cd14014">
    <property type="entry name" value="STKc_PknB_like"/>
    <property type="match status" value="1"/>
</dbReference>
<comment type="caution">
    <text evidence="3">The sequence shown here is derived from an EMBL/GenBank/DDBJ whole genome shotgun (WGS) entry which is preliminary data.</text>
</comment>
<accession>A0A7C9I9H7</accession>
<keyword evidence="3" id="KW-0808">Transferase</keyword>
<dbReference type="PROSITE" id="PS50011">
    <property type="entry name" value="PROTEIN_KINASE_DOM"/>
    <property type="match status" value="1"/>
</dbReference>
<dbReference type="Pfam" id="PF00069">
    <property type="entry name" value="Pkinase"/>
    <property type="match status" value="1"/>
</dbReference>
<keyword evidence="3" id="KW-0418">Kinase</keyword>
<dbReference type="Gene3D" id="1.10.510.10">
    <property type="entry name" value="Transferase(Phosphotransferase) domain 1"/>
    <property type="match status" value="1"/>
</dbReference>
<dbReference type="GO" id="GO:0005524">
    <property type="term" value="F:ATP binding"/>
    <property type="evidence" value="ECO:0007669"/>
    <property type="project" value="InterPro"/>
</dbReference>
<dbReference type="PANTHER" id="PTHR44329">
    <property type="entry name" value="SERINE/THREONINE-PROTEIN KINASE TNNI3K-RELATED"/>
    <property type="match status" value="1"/>
</dbReference>
<evidence type="ECO:0000259" key="2">
    <source>
        <dbReference type="PROSITE" id="PS50011"/>
    </source>
</evidence>
<dbReference type="GO" id="GO:0004674">
    <property type="term" value="F:protein serine/threonine kinase activity"/>
    <property type="evidence" value="ECO:0007669"/>
    <property type="project" value="TreeGrafter"/>
</dbReference>
<feature type="region of interest" description="Disordered" evidence="1">
    <location>
        <begin position="1"/>
        <end position="29"/>
    </location>
</feature>
<gene>
    <name evidence="3" type="ORF">GO986_05555</name>
</gene>
<sequence>MPGSAAASAHLWGGGGPESAECERLNPSELPARPLPSPVRVLCLPRRRPAACLEASVTGAAGTLEARVPLTEHGGVLCEQALWRGQSVFVKTLVVDSPEVQRRFVHEGQVAASVACPLIVSPLQCTPDHLIFPFVPGGTLRDRLEQGQLNVEEATAVTAGVLLASAHLHARGVTHHDLKPENVLLAGGEPSAQSVRVIDFGMSHARGLPLDIHSGTRMGTPHFMAPEQFLGLRGDPRSDLYSAGVLLFDCLAGHPPYEDALGWLAGIHERRAALPGPPELHGVLRAALGRQPDDRPSSAGAMLAEVQAARVALGLAPVPEDLCPF</sequence>
<name>A0A7C9I9H7_9DEIO</name>
<keyword evidence="4" id="KW-1185">Reference proteome</keyword>
<dbReference type="InterPro" id="IPR011009">
    <property type="entry name" value="Kinase-like_dom_sf"/>
</dbReference>
<dbReference type="EMBL" id="WQLB01000005">
    <property type="protein sequence ID" value="MVN86226.1"/>
    <property type="molecule type" value="Genomic_DNA"/>
</dbReference>
<feature type="domain" description="Protein kinase" evidence="2">
    <location>
        <begin position="50"/>
        <end position="313"/>
    </location>
</feature>
<dbReference type="Proteomes" id="UP000483286">
    <property type="component" value="Unassembled WGS sequence"/>
</dbReference>
<evidence type="ECO:0000313" key="3">
    <source>
        <dbReference type="EMBL" id="MVN86226.1"/>
    </source>
</evidence>
<dbReference type="InterPro" id="IPR000719">
    <property type="entry name" value="Prot_kinase_dom"/>
</dbReference>
<dbReference type="InterPro" id="IPR008271">
    <property type="entry name" value="Ser/Thr_kinase_AS"/>
</dbReference>
<dbReference type="SMART" id="SM00220">
    <property type="entry name" value="S_TKc"/>
    <property type="match status" value="1"/>
</dbReference>